<keyword evidence="5" id="KW-1185">Reference proteome</keyword>
<evidence type="ECO:0000313" key="5">
    <source>
        <dbReference type="Proteomes" id="UP001139226"/>
    </source>
</evidence>
<keyword evidence="3" id="KW-1133">Transmembrane helix</keyword>
<gene>
    <name evidence="4" type="ORF">ML462_04805</name>
</gene>
<feature type="compositionally biased region" description="Basic and acidic residues" evidence="2">
    <location>
        <begin position="580"/>
        <end position="589"/>
    </location>
</feature>
<comment type="caution">
    <text evidence="4">The sequence shown here is derived from an EMBL/GenBank/DDBJ whole genome shotgun (WGS) entry which is preliminary data.</text>
</comment>
<feature type="compositionally biased region" description="Basic and acidic residues" evidence="2">
    <location>
        <begin position="719"/>
        <end position="733"/>
    </location>
</feature>
<evidence type="ECO:0008006" key="6">
    <source>
        <dbReference type="Google" id="ProtNLM"/>
    </source>
</evidence>
<feature type="region of interest" description="Disordered" evidence="2">
    <location>
        <begin position="702"/>
        <end position="770"/>
    </location>
</feature>
<feature type="transmembrane region" description="Helical" evidence="3">
    <location>
        <begin position="57"/>
        <end position="79"/>
    </location>
</feature>
<keyword evidence="3" id="KW-0812">Transmembrane</keyword>
<evidence type="ECO:0000313" key="4">
    <source>
        <dbReference type="EMBL" id="MCH4822484.1"/>
    </source>
</evidence>
<keyword evidence="1" id="KW-0175">Coiled coil</keyword>
<dbReference type="RefSeq" id="WP_240712613.1">
    <property type="nucleotide sequence ID" value="NZ_JAKVTV010000001.1"/>
</dbReference>
<feature type="compositionally biased region" description="Basic and acidic residues" evidence="2">
    <location>
        <begin position="924"/>
        <end position="947"/>
    </location>
</feature>
<accession>A0A9X1V1P2</accession>
<feature type="transmembrane region" description="Helical" evidence="3">
    <location>
        <begin position="28"/>
        <end position="51"/>
    </location>
</feature>
<feature type="region of interest" description="Disordered" evidence="2">
    <location>
        <begin position="558"/>
        <end position="589"/>
    </location>
</feature>
<feature type="compositionally biased region" description="Basic and acidic residues" evidence="2">
    <location>
        <begin position="558"/>
        <end position="572"/>
    </location>
</feature>
<evidence type="ECO:0000256" key="3">
    <source>
        <dbReference type="SAM" id="Phobius"/>
    </source>
</evidence>
<proteinExistence type="predicted"/>
<feature type="compositionally biased region" description="Basic and acidic residues" evidence="2">
    <location>
        <begin position="739"/>
        <end position="749"/>
    </location>
</feature>
<evidence type="ECO:0000256" key="1">
    <source>
        <dbReference type="SAM" id="Coils"/>
    </source>
</evidence>
<feature type="region of interest" description="Disordered" evidence="2">
    <location>
        <begin position="659"/>
        <end position="683"/>
    </location>
</feature>
<feature type="region of interest" description="Disordered" evidence="2">
    <location>
        <begin position="924"/>
        <end position="950"/>
    </location>
</feature>
<reference evidence="4" key="1">
    <citation type="submission" date="2022-03" db="EMBL/GenBank/DDBJ databases">
        <title>Gramella crocea sp. nov., isolated from activated sludge of a seafood processing plant.</title>
        <authorList>
            <person name="Zhang X."/>
        </authorList>
    </citation>
    <scope>NUCLEOTIDE SEQUENCE</scope>
    <source>
        <strain evidence="4">YJ019</strain>
    </source>
</reference>
<name>A0A9X1V1P2_9FLAO</name>
<evidence type="ECO:0000256" key="2">
    <source>
        <dbReference type="SAM" id="MobiDB-lite"/>
    </source>
</evidence>
<sequence>MGNFGLVKQKLEAFIKKYYLNLILKGSILFLATGLLYFLLITALEYFLWLSTLGRSILFWLFILVEFLLLFKFVGIPLFRLLKISKGIDEFQASEIIGKHFPEVQDKLTNLLQLQENSKKSDLLLASIEQRSRELTPVPFTNAIDLRENKKYVRYVVLPFLIILGLILAGETDMITNSFHRIIDYNTTYLRPAPFNFIIQNNELKAREGEKFRIQVKTIGDYNPENVQIIFDDGGSFMKQTAPGIFEYTISNISEDLDFKFRSNDVSSNNHTIEVIRIPKLLNFEMDLDYPAYTGLKNEKLSGTGNITVPEGTVVNWKFSTRNVLTVNFKTPDTLIEVHSDKDNASYNKRLRSNLQYEVSTSNALVKYFEPLEYQVKVIKDQYPKIKVTTQKDSLNTDIQYFKGDVSDDYGLSKLQLVYYTESEKKDPNTIDIPVSNESFDEFHFSFPGNIDLEAGESYDFFFRIFDNDAVNGAKSASSQTFSYRKKTSTEISDEKLKEQNDAIRNISDRLEEYEKSDEELKDIYNLEKEKEELNYNERKKLEEFLKRQKRQNEMMKSYSEKLKKSLEKNDENESPMQKELSERLENNEKRLEENEELLKELEKYSEKIQKEDLGKKLEELSKQNKNNQRNLEQLLELTKRYYVEEKKQKLARDLDDLSERQKELSDNNDQNSEENNVENQEKLNEEFEDFQKMMDELEKENRELKQPQNLGREEVEEESIKKDQEDAKESIKNNEGSKASEKQKDASRKMKQISQKMQQSSSMQQQEQLEADAETLRQILDNLIVFSFEQEYLLDDFKTMQQNNPKYAGKLKEQSNLRENFRHIDDSLYSLAMRNPMVNEVITDKLTNIEFDLAKSLERLSDNEIPQGTSSQQYVVTGANDLANLLDQILSSMQQMMGMPQPGSGKGEQEFQLQDIIQQQKELNEKMNSKTDGEKTKDRGKPKEEGEGMNGELFEIYKEQQRLRMQMEQMMQENGMESGNKATEDMKRIEEQLLDKGFDPETLKRMQQLEYELLKFEKAFKLQGTDDKRKSATNKIDYENRLNNQMDRAKEYFNSTEILNRQTLPLRQIYKEKVKDYFGKGRD</sequence>
<dbReference type="Proteomes" id="UP001139226">
    <property type="component" value="Unassembled WGS sequence"/>
</dbReference>
<feature type="coiled-coil region" evidence="1">
    <location>
        <begin position="497"/>
        <end position="531"/>
    </location>
</feature>
<protein>
    <recommendedName>
        <fullName evidence="6">DUF4175 family protein</fullName>
    </recommendedName>
</protein>
<feature type="transmembrane region" description="Helical" evidence="3">
    <location>
        <begin position="152"/>
        <end position="170"/>
    </location>
</feature>
<organism evidence="4 5">
    <name type="scientific">Christiangramia lutea</name>
    <dbReference type="NCBI Taxonomy" id="1607951"/>
    <lineage>
        <taxon>Bacteria</taxon>
        <taxon>Pseudomonadati</taxon>
        <taxon>Bacteroidota</taxon>
        <taxon>Flavobacteriia</taxon>
        <taxon>Flavobacteriales</taxon>
        <taxon>Flavobacteriaceae</taxon>
        <taxon>Christiangramia</taxon>
    </lineage>
</organism>
<dbReference type="AlphaFoldDB" id="A0A9X1V1P2"/>
<dbReference type="EMBL" id="JAKVTV010000001">
    <property type="protein sequence ID" value="MCH4822484.1"/>
    <property type="molecule type" value="Genomic_DNA"/>
</dbReference>
<keyword evidence="3" id="KW-0472">Membrane</keyword>
<feature type="compositionally biased region" description="Low complexity" evidence="2">
    <location>
        <begin position="753"/>
        <end position="769"/>
    </location>
</feature>